<feature type="region of interest" description="Disordered" evidence="1">
    <location>
        <begin position="152"/>
        <end position="172"/>
    </location>
</feature>
<name>A0A2N5TV94_9BASI</name>
<proteinExistence type="predicted"/>
<comment type="caution">
    <text evidence="2">The sequence shown here is derived from an EMBL/GenBank/DDBJ whole genome shotgun (WGS) entry which is preliminary data.</text>
</comment>
<dbReference type="AlphaFoldDB" id="A0A2N5TV94"/>
<sequence length="617" mass="70674">MQQSKIEETVELAVKKVGSLVLESKAALSNQVKEETTKLVNQTKLVENVKIILLQDRKGFEDLQAQVANSTRREEKYAADLDHQMASIQSRINSSLKVELAHFKDALELESPVLKQQVELIRSDMSSRFEVEVQRMKDEIGAIVSEEFRKSQVRLGKVPERQSDIDPSLQRNAQQQGNFYGNAGEDSSKVDAMVISDDDQETTRFQKSNHRARSPSSSPLPRPNHTKNRPCASTSHNPYLRNLYFHPANHHSSQNTQTSSPLYRKGKYFNPGRARKYVGGLKASSVRKDWSQMDARHKDEDQALSLALQRHIRILTSTKRDKSDCLRLATEEDLENLPNLDRKFCHLPLPTNAPYLLTLDQVSLNFSDDEDVRHAFVKYCEQKACQYGLPFVALAIEDSKMACDWNSRTKMFLLDTLLDALRYGEYPECFSAFSSNSDSTRIEKLLDSHLKYQLEVIERSRKDEAFFDSSRKSDRRTTRRLRLAGRRLETCQAVQGLSSYAKLFEDDRLCSSDESMDDPLDEDKIRHTPPWRSQLATLLVNRVDSAYKELRRSEYPKRSGRKPSKRIAPSNPVVSDSTCWPIELPDDCYSQSWLKELEPQHKITLKAREPILGGLSI</sequence>
<feature type="region of interest" description="Disordered" evidence="1">
    <location>
        <begin position="551"/>
        <end position="573"/>
    </location>
</feature>
<protein>
    <submittedName>
        <fullName evidence="2">Uncharacterized protein</fullName>
    </submittedName>
</protein>
<evidence type="ECO:0000256" key="1">
    <source>
        <dbReference type="SAM" id="MobiDB-lite"/>
    </source>
</evidence>
<evidence type="ECO:0000313" key="2">
    <source>
        <dbReference type="EMBL" id="PLW29368.1"/>
    </source>
</evidence>
<organism evidence="2 3">
    <name type="scientific">Puccinia coronata f. sp. avenae</name>
    <dbReference type="NCBI Taxonomy" id="200324"/>
    <lineage>
        <taxon>Eukaryota</taxon>
        <taxon>Fungi</taxon>
        <taxon>Dikarya</taxon>
        <taxon>Basidiomycota</taxon>
        <taxon>Pucciniomycotina</taxon>
        <taxon>Pucciniomycetes</taxon>
        <taxon>Pucciniales</taxon>
        <taxon>Pucciniaceae</taxon>
        <taxon>Puccinia</taxon>
    </lineage>
</organism>
<dbReference type="Proteomes" id="UP000235388">
    <property type="component" value="Unassembled WGS sequence"/>
</dbReference>
<evidence type="ECO:0000313" key="3">
    <source>
        <dbReference type="Proteomes" id="UP000235388"/>
    </source>
</evidence>
<reference evidence="2 3" key="1">
    <citation type="submission" date="2017-11" db="EMBL/GenBank/DDBJ databases">
        <title>De novo assembly and phasing of dikaryotic genomes from two isolates of Puccinia coronata f. sp. avenae, the causal agent of oat crown rust.</title>
        <authorList>
            <person name="Miller M.E."/>
            <person name="Zhang Y."/>
            <person name="Omidvar V."/>
            <person name="Sperschneider J."/>
            <person name="Schwessinger B."/>
            <person name="Raley C."/>
            <person name="Palmer J.M."/>
            <person name="Garnica D."/>
            <person name="Upadhyaya N."/>
            <person name="Rathjen J."/>
            <person name="Taylor J.M."/>
            <person name="Park R.F."/>
            <person name="Dodds P.N."/>
            <person name="Hirsch C.D."/>
            <person name="Kianian S.F."/>
            <person name="Figueroa M."/>
        </authorList>
    </citation>
    <scope>NUCLEOTIDE SEQUENCE [LARGE SCALE GENOMIC DNA]</scope>
    <source>
        <strain evidence="2">12NC29</strain>
    </source>
</reference>
<gene>
    <name evidence="2" type="ORF">PCANC_23974</name>
</gene>
<feature type="region of interest" description="Disordered" evidence="1">
    <location>
        <begin position="200"/>
        <end position="239"/>
    </location>
</feature>
<dbReference type="OrthoDB" id="2507612at2759"/>
<keyword evidence="3" id="KW-1185">Reference proteome</keyword>
<dbReference type="STRING" id="200324.A0A2N5TV94"/>
<dbReference type="EMBL" id="PGCJ01000413">
    <property type="protein sequence ID" value="PLW29368.1"/>
    <property type="molecule type" value="Genomic_DNA"/>
</dbReference>
<accession>A0A2N5TV94</accession>